<sequence length="70" mass="8471">MLSFLSFFVFNKLSFTSFIYIYKSIIYSRVFLFAIANLNEEKKSCLKKYQLLRFEAITLLFDEYTKEHFA</sequence>
<dbReference type="Proteomes" id="UP001372338">
    <property type="component" value="Unassembled WGS sequence"/>
</dbReference>
<protein>
    <submittedName>
        <fullName evidence="2">Uncharacterized protein</fullName>
    </submittedName>
</protein>
<keyword evidence="1" id="KW-0472">Membrane</keyword>
<evidence type="ECO:0000256" key="1">
    <source>
        <dbReference type="SAM" id="Phobius"/>
    </source>
</evidence>
<comment type="caution">
    <text evidence="2">The sequence shown here is derived from an EMBL/GenBank/DDBJ whole genome shotgun (WGS) entry which is preliminary data.</text>
</comment>
<feature type="transmembrane region" description="Helical" evidence="1">
    <location>
        <begin position="20"/>
        <end position="38"/>
    </location>
</feature>
<keyword evidence="1" id="KW-1133">Transmembrane helix</keyword>
<reference evidence="2 3" key="1">
    <citation type="submission" date="2024-01" db="EMBL/GenBank/DDBJ databases">
        <title>The genomes of 5 underutilized Papilionoideae crops provide insights into root nodulation and disease resistanc.</title>
        <authorList>
            <person name="Yuan L."/>
        </authorList>
    </citation>
    <scope>NUCLEOTIDE SEQUENCE [LARGE SCALE GENOMIC DNA]</scope>
    <source>
        <strain evidence="2">ZHUSHIDOU_FW_LH</strain>
        <tissue evidence="2">Leaf</tissue>
    </source>
</reference>
<evidence type="ECO:0000313" key="3">
    <source>
        <dbReference type="Proteomes" id="UP001372338"/>
    </source>
</evidence>
<dbReference type="AlphaFoldDB" id="A0AAN9DWY2"/>
<name>A0AAN9DWY2_CROPI</name>
<proteinExistence type="predicted"/>
<accession>A0AAN9DWY2</accession>
<gene>
    <name evidence="2" type="ORF">RIF29_43183</name>
</gene>
<evidence type="ECO:0000313" key="2">
    <source>
        <dbReference type="EMBL" id="KAK7239972.1"/>
    </source>
</evidence>
<organism evidence="2 3">
    <name type="scientific">Crotalaria pallida</name>
    <name type="common">Smooth rattlebox</name>
    <name type="synonym">Crotalaria striata</name>
    <dbReference type="NCBI Taxonomy" id="3830"/>
    <lineage>
        <taxon>Eukaryota</taxon>
        <taxon>Viridiplantae</taxon>
        <taxon>Streptophyta</taxon>
        <taxon>Embryophyta</taxon>
        <taxon>Tracheophyta</taxon>
        <taxon>Spermatophyta</taxon>
        <taxon>Magnoliopsida</taxon>
        <taxon>eudicotyledons</taxon>
        <taxon>Gunneridae</taxon>
        <taxon>Pentapetalae</taxon>
        <taxon>rosids</taxon>
        <taxon>fabids</taxon>
        <taxon>Fabales</taxon>
        <taxon>Fabaceae</taxon>
        <taxon>Papilionoideae</taxon>
        <taxon>50 kb inversion clade</taxon>
        <taxon>genistoids sensu lato</taxon>
        <taxon>core genistoids</taxon>
        <taxon>Crotalarieae</taxon>
        <taxon>Crotalaria</taxon>
    </lineage>
</organism>
<keyword evidence="3" id="KW-1185">Reference proteome</keyword>
<keyword evidence="1" id="KW-0812">Transmembrane</keyword>
<dbReference type="EMBL" id="JAYWIO010000011">
    <property type="protein sequence ID" value="KAK7239972.1"/>
    <property type="molecule type" value="Genomic_DNA"/>
</dbReference>